<dbReference type="Gene3D" id="3.30.720.120">
    <property type="match status" value="1"/>
</dbReference>
<dbReference type="InterPro" id="IPR037523">
    <property type="entry name" value="VOC_core"/>
</dbReference>
<dbReference type="EMBL" id="JACCBU010000001">
    <property type="protein sequence ID" value="NYE69417.1"/>
    <property type="molecule type" value="Genomic_DNA"/>
</dbReference>
<reference evidence="2 3" key="1">
    <citation type="submission" date="2020-07" db="EMBL/GenBank/DDBJ databases">
        <title>Sequencing the genomes of 1000 actinobacteria strains.</title>
        <authorList>
            <person name="Klenk H.-P."/>
        </authorList>
    </citation>
    <scope>NUCLEOTIDE SEQUENCE [LARGE SCALE GENOMIC DNA]</scope>
    <source>
        <strain evidence="2 3">DSM 22083</strain>
    </source>
</reference>
<dbReference type="PANTHER" id="PTHR33993:SF14">
    <property type="entry name" value="GB|AAF24581.1"/>
    <property type="match status" value="1"/>
</dbReference>
<proteinExistence type="predicted"/>
<name>A0A7Y9I3E3_9ACTN</name>
<organism evidence="2 3">
    <name type="scientific">Microlunatus parietis</name>
    <dbReference type="NCBI Taxonomy" id="682979"/>
    <lineage>
        <taxon>Bacteria</taxon>
        <taxon>Bacillati</taxon>
        <taxon>Actinomycetota</taxon>
        <taxon>Actinomycetes</taxon>
        <taxon>Propionibacteriales</taxon>
        <taxon>Propionibacteriaceae</taxon>
        <taxon>Microlunatus</taxon>
    </lineage>
</organism>
<evidence type="ECO:0000259" key="1">
    <source>
        <dbReference type="PROSITE" id="PS51819"/>
    </source>
</evidence>
<dbReference type="AlphaFoldDB" id="A0A7Y9I3E3"/>
<keyword evidence="3" id="KW-1185">Reference proteome</keyword>
<keyword evidence="2" id="KW-0560">Oxidoreductase</keyword>
<gene>
    <name evidence="2" type="ORF">BKA15_000746</name>
</gene>
<dbReference type="SUPFAM" id="SSF54593">
    <property type="entry name" value="Glyoxalase/Bleomycin resistance protein/Dihydroxybiphenyl dioxygenase"/>
    <property type="match status" value="1"/>
</dbReference>
<evidence type="ECO:0000313" key="2">
    <source>
        <dbReference type="EMBL" id="NYE69417.1"/>
    </source>
</evidence>
<evidence type="ECO:0000313" key="3">
    <source>
        <dbReference type="Proteomes" id="UP000569914"/>
    </source>
</evidence>
<dbReference type="Proteomes" id="UP000569914">
    <property type="component" value="Unassembled WGS sequence"/>
</dbReference>
<dbReference type="InterPro" id="IPR004360">
    <property type="entry name" value="Glyas_Fos-R_dOase_dom"/>
</dbReference>
<dbReference type="Pfam" id="PF00903">
    <property type="entry name" value="Glyoxalase"/>
    <property type="match status" value="1"/>
</dbReference>
<dbReference type="GO" id="GO:0016829">
    <property type="term" value="F:lyase activity"/>
    <property type="evidence" value="ECO:0007669"/>
    <property type="project" value="UniProtKB-KW"/>
</dbReference>
<sequence>MKLTSVYPVLMARDVAAAAAFYRDVLGFETTFEADWYVSLRQGLWELALLDPDHPTIPEGFRGSPAGGVLLNLEVADVDTVYQDLTARGVEVALPLRSEDFGQRHFIVRGPDGVLIDVITPIPPQGEYVEQFADAATPVDG</sequence>
<comment type="caution">
    <text evidence="2">The sequence shown here is derived from an EMBL/GenBank/DDBJ whole genome shotgun (WGS) entry which is preliminary data.</text>
</comment>
<dbReference type="Gene3D" id="3.30.720.110">
    <property type="match status" value="1"/>
</dbReference>
<dbReference type="PROSITE" id="PS51819">
    <property type="entry name" value="VOC"/>
    <property type="match status" value="1"/>
</dbReference>
<accession>A0A7Y9I3E3</accession>
<dbReference type="PANTHER" id="PTHR33993">
    <property type="entry name" value="GLYOXALASE-RELATED"/>
    <property type="match status" value="1"/>
</dbReference>
<keyword evidence="2" id="KW-0456">Lyase</keyword>
<protein>
    <submittedName>
        <fullName evidence="2">Catechol 2,3-dioxygenase-like lactoylglutathione lyase family enzyme</fullName>
    </submittedName>
</protein>
<dbReference type="InterPro" id="IPR029068">
    <property type="entry name" value="Glyas_Bleomycin-R_OHBP_Dase"/>
</dbReference>
<dbReference type="GO" id="GO:0051213">
    <property type="term" value="F:dioxygenase activity"/>
    <property type="evidence" value="ECO:0007669"/>
    <property type="project" value="UniProtKB-KW"/>
</dbReference>
<dbReference type="InterPro" id="IPR052164">
    <property type="entry name" value="Anthracycline_SecMetBiosynth"/>
</dbReference>
<dbReference type="RefSeq" id="WP_179748180.1">
    <property type="nucleotide sequence ID" value="NZ_JACCBU010000001.1"/>
</dbReference>
<keyword evidence="2" id="KW-0223">Dioxygenase</keyword>
<feature type="domain" description="VOC" evidence="1">
    <location>
        <begin position="4"/>
        <end position="121"/>
    </location>
</feature>